<sequence length="220" mass="24869">MKAAISALFLLTLCFCVLADIGPVMGVSVDLTNEHQPQIVGTLDSSGIRTTKRAPKKRVKFVGCDDAQKKKIRTAATTLRQRFRRAADFLNKNADKTRRYETWFGKFDVDRFALVKSRITKAKEDFPQVIYNCEACRTDPEYDTKSAYRSDVGNTINLCGKFWELPAHDEHSSQARAIIHEILQFNPLIRDNTIGHIPAQALAKEDPGSAIENTENYIYL</sequence>
<proteinExistence type="predicted"/>
<evidence type="ECO:0000313" key="4">
    <source>
        <dbReference type="Proteomes" id="UP000663841"/>
    </source>
</evidence>
<dbReference type="AlphaFoldDB" id="A0A8H3GQ69"/>
<dbReference type="Proteomes" id="UP000663841">
    <property type="component" value="Unassembled WGS sequence"/>
</dbReference>
<evidence type="ECO:0000313" key="3">
    <source>
        <dbReference type="EMBL" id="CAE6461944.1"/>
    </source>
</evidence>
<feature type="domain" description="Lysine-specific metallo-endopeptidase" evidence="2">
    <location>
        <begin position="91"/>
        <end position="219"/>
    </location>
</feature>
<dbReference type="InterPro" id="IPR029463">
    <property type="entry name" value="Lys_MEP"/>
</dbReference>
<feature type="signal peptide" evidence="1">
    <location>
        <begin position="1"/>
        <end position="19"/>
    </location>
</feature>
<name>A0A8H3GQ69_9AGAM</name>
<gene>
    <name evidence="3" type="ORF">RDB_LOCUS153739</name>
</gene>
<protein>
    <recommendedName>
        <fullName evidence="2">Lysine-specific metallo-endopeptidase domain-containing protein</fullName>
    </recommendedName>
</protein>
<evidence type="ECO:0000259" key="2">
    <source>
        <dbReference type="Pfam" id="PF14521"/>
    </source>
</evidence>
<reference evidence="3" key="1">
    <citation type="submission" date="2021-01" db="EMBL/GenBank/DDBJ databases">
        <authorList>
            <person name="Kaushik A."/>
        </authorList>
    </citation>
    <scope>NUCLEOTIDE SEQUENCE</scope>
    <source>
        <strain evidence="3">AG3-T5</strain>
    </source>
</reference>
<dbReference type="GO" id="GO:0004222">
    <property type="term" value="F:metalloendopeptidase activity"/>
    <property type="evidence" value="ECO:0007669"/>
    <property type="project" value="InterPro"/>
</dbReference>
<comment type="caution">
    <text evidence="3">The sequence shown here is derived from an EMBL/GenBank/DDBJ whole genome shotgun (WGS) entry which is preliminary data.</text>
</comment>
<keyword evidence="1" id="KW-0732">Signal</keyword>
<evidence type="ECO:0000256" key="1">
    <source>
        <dbReference type="SAM" id="SignalP"/>
    </source>
</evidence>
<accession>A0A8H3GQ69</accession>
<dbReference type="InterPro" id="IPR024079">
    <property type="entry name" value="MetalloPept_cat_dom_sf"/>
</dbReference>
<organism evidence="3 4">
    <name type="scientific">Rhizoctonia solani</name>
    <dbReference type="NCBI Taxonomy" id="456999"/>
    <lineage>
        <taxon>Eukaryota</taxon>
        <taxon>Fungi</taxon>
        <taxon>Dikarya</taxon>
        <taxon>Basidiomycota</taxon>
        <taxon>Agaricomycotina</taxon>
        <taxon>Agaricomycetes</taxon>
        <taxon>Cantharellales</taxon>
        <taxon>Ceratobasidiaceae</taxon>
        <taxon>Rhizoctonia</taxon>
    </lineage>
</organism>
<dbReference type="Gene3D" id="3.40.390.10">
    <property type="entry name" value="Collagenase (Catalytic Domain)"/>
    <property type="match status" value="1"/>
</dbReference>
<dbReference type="SUPFAM" id="SSF55486">
    <property type="entry name" value="Metalloproteases ('zincins'), catalytic domain"/>
    <property type="match status" value="1"/>
</dbReference>
<feature type="chain" id="PRO_5034074574" description="Lysine-specific metallo-endopeptidase domain-containing protein" evidence="1">
    <location>
        <begin position="20"/>
        <end position="220"/>
    </location>
</feature>
<dbReference type="Pfam" id="PF14521">
    <property type="entry name" value="Aspzincin_M35"/>
    <property type="match status" value="1"/>
</dbReference>
<dbReference type="EMBL" id="CAJMWW010000277">
    <property type="protein sequence ID" value="CAE6461944.1"/>
    <property type="molecule type" value="Genomic_DNA"/>
</dbReference>